<sequence>MGFRERRPTAVAYEDGRAPGGRRTDGGCGAEGADPLGAAEEAGRSPRPRLGRPRLGRLCRTLLAVLVMGAVVVPLSAAARPRIPAPPPAALAPLSVATLTETYAANRANAAEASRMAAAHGARDRAAADRAMASPSRDFLAFDGRGTGRATEVFGDLATAEHIAVLVPGSDTTLDTYGRFRAGALALHRSTGPRTAVIAWLGYDTPRTLGTGALTTTRAEEAAPLLERFIRELRGAVGLLPGVSLLCHSYGTVVCARAAAAVDVQDVVLVGSPGTGVDSASALHTRARVWAARGADDWIAEVPHLRADLFGTTVGFGTDPVSPAYGARVFAAGGGGHSDYFKPGSASLANLSRIVLGATSEVTRA</sequence>
<dbReference type="Proteomes" id="UP001595701">
    <property type="component" value="Unassembled WGS sequence"/>
</dbReference>
<evidence type="ECO:0000313" key="5">
    <source>
        <dbReference type="Proteomes" id="UP001595701"/>
    </source>
</evidence>
<accession>A0ABV7S9Q9</accession>
<comment type="caution">
    <text evidence="4">The sequence shown here is derived from an EMBL/GenBank/DDBJ whole genome shotgun (WGS) entry which is preliminary data.</text>
</comment>
<evidence type="ECO:0000256" key="2">
    <source>
        <dbReference type="SAM" id="Phobius"/>
    </source>
</evidence>
<dbReference type="GO" id="GO:0016787">
    <property type="term" value="F:hydrolase activity"/>
    <property type="evidence" value="ECO:0007669"/>
    <property type="project" value="UniProtKB-KW"/>
</dbReference>
<feature type="domain" description="DUF1023" evidence="3">
    <location>
        <begin position="143"/>
        <end position="306"/>
    </location>
</feature>
<dbReference type="RefSeq" id="WP_310763167.1">
    <property type="nucleotide sequence ID" value="NZ_JBHRWR010000008.1"/>
</dbReference>
<keyword evidence="4" id="KW-0378">Hydrolase</keyword>
<dbReference type="InterPro" id="IPR029058">
    <property type="entry name" value="AB_hydrolase_fold"/>
</dbReference>
<organism evidence="4 5">
    <name type="scientific">Streptomyces yaanensis</name>
    <dbReference type="NCBI Taxonomy" id="1142239"/>
    <lineage>
        <taxon>Bacteria</taxon>
        <taxon>Bacillati</taxon>
        <taxon>Actinomycetota</taxon>
        <taxon>Actinomycetes</taxon>
        <taxon>Kitasatosporales</taxon>
        <taxon>Streptomycetaceae</taxon>
        <taxon>Streptomyces</taxon>
    </lineage>
</organism>
<protein>
    <submittedName>
        <fullName evidence="4">Alpha/beta hydrolase</fullName>
    </submittedName>
</protein>
<keyword evidence="5" id="KW-1185">Reference proteome</keyword>
<keyword evidence="2" id="KW-0812">Transmembrane</keyword>
<feature type="transmembrane region" description="Helical" evidence="2">
    <location>
        <begin position="58"/>
        <end position="79"/>
    </location>
</feature>
<dbReference type="InterPro" id="IPR010427">
    <property type="entry name" value="DUF1023"/>
</dbReference>
<evidence type="ECO:0000259" key="3">
    <source>
        <dbReference type="Pfam" id="PF06259"/>
    </source>
</evidence>
<feature type="compositionally biased region" description="Basic and acidic residues" evidence="1">
    <location>
        <begin position="1"/>
        <end position="25"/>
    </location>
</feature>
<dbReference type="Gene3D" id="3.40.50.1820">
    <property type="entry name" value="alpha/beta hydrolase"/>
    <property type="match status" value="1"/>
</dbReference>
<keyword evidence="2" id="KW-1133">Transmembrane helix</keyword>
<evidence type="ECO:0000313" key="4">
    <source>
        <dbReference type="EMBL" id="MFC3573704.1"/>
    </source>
</evidence>
<reference evidence="5" key="1">
    <citation type="journal article" date="2019" name="Int. J. Syst. Evol. Microbiol.">
        <title>The Global Catalogue of Microorganisms (GCM) 10K type strain sequencing project: providing services to taxonomists for standard genome sequencing and annotation.</title>
        <authorList>
            <consortium name="The Broad Institute Genomics Platform"/>
            <consortium name="The Broad Institute Genome Sequencing Center for Infectious Disease"/>
            <person name="Wu L."/>
            <person name="Ma J."/>
        </authorList>
    </citation>
    <scope>NUCLEOTIDE SEQUENCE [LARGE SCALE GENOMIC DNA]</scope>
    <source>
        <strain evidence="5">CGMCC 4.7035</strain>
    </source>
</reference>
<proteinExistence type="predicted"/>
<name>A0ABV7S9Q9_9ACTN</name>
<dbReference type="SUPFAM" id="SSF53474">
    <property type="entry name" value="alpha/beta-Hydrolases"/>
    <property type="match status" value="1"/>
</dbReference>
<feature type="region of interest" description="Disordered" evidence="1">
    <location>
        <begin position="1"/>
        <end position="53"/>
    </location>
</feature>
<gene>
    <name evidence="4" type="ORF">ACFOZ0_10560</name>
</gene>
<dbReference type="EMBL" id="JBHRWR010000008">
    <property type="protein sequence ID" value="MFC3573704.1"/>
    <property type="molecule type" value="Genomic_DNA"/>
</dbReference>
<keyword evidence="2" id="KW-0472">Membrane</keyword>
<dbReference type="Pfam" id="PF06259">
    <property type="entry name" value="Abhydrolase_8"/>
    <property type="match status" value="1"/>
</dbReference>
<evidence type="ECO:0000256" key="1">
    <source>
        <dbReference type="SAM" id="MobiDB-lite"/>
    </source>
</evidence>